<keyword evidence="2" id="KW-0540">Nuclease</keyword>
<protein>
    <submittedName>
        <fullName evidence="2">Exonuclease 3'-5' domain-containing protein 1-like Protein</fullName>
    </submittedName>
</protein>
<dbReference type="EMBL" id="KQ971338">
    <property type="protein sequence ID" value="EFA02334.1"/>
    <property type="molecule type" value="Genomic_DNA"/>
</dbReference>
<gene>
    <name evidence="2" type="primary">AUGUSTUS-3.0.2_08002</name>
    <name evidence="2" type="ORF">TcasGA2_TC008002</name>
</gene>
<sequence length="313" mass="35864">MTVQLKPGDRVLLENRSSEVYAGTIEYISAKSVNLHTITCHSTNIEYEGNMTFYRNEVVKIVPISDTEPASTPDETPEVSEDSLLRSRKINMHPDEFARLRQVTFDFVFIDTFGTQFENAVEVLNNRESVAVAVLGNYGRNKPMSVLVMADFKQVFIFDMLCLGKLKTLREVLESGYICKVVHDGGALFDCLYHKYGVEMKNIFDTQAVDSMLSKENDDVEIKRNISECLTYHFNFPAALLSAVLETMNDKTWFIRPLTKSDKIKSAQLVAYLLSLRDQLMKQILKKYTDVIAKDYGRYKQMSDIEVLKLRKQ</sequence>
<keyword evidence="3" id="KW-1185">Reference proteome</keyword>
<dbReference type="PANTHER" id="PTHR46628">
    <property type="entry name" value="PIRNA BIOGENESIS PROTEIN EXD1"/>
    <property type="match status" value="1"/>
</dbReference>
<dbReference type="PANTHER" id="PTHR46628:SF1">
    <property type="entry name" value="PIRNA BIOGENESIS PROTEIN EXD1"/>
    <property type="match status" value="1"/>
</dbReference>
<proteinExistence type="predicted"/>
<keyword evidence="2" id="KW-0269">Exonuclease</keyword>
<organism evidence="2 3">
    <name type="scientific">Tribolium castaneum</name>
    <name type="common">Red flour beetle</name>
    <dbReference type="NCBI Taxonomy" id="7070"/>
    <lineage>
        <taxon>Eukaryota</taxon>
        <taxon>Metazoa</taxon>
        <taxon>Ecdysozoa</taxon>
        <taxon>Arthropoda</taxon>
        <taxon>Hexapoda</taxon>
        <taxon>Insecta</taxon>
        <taxon>Pterygota</taxon>
        <taxon>Neoptera</taxon>
        <taxon>Endopterygota</taxon>
        <taxon>Coleoptera</taxon>
        <taxon>Polyphaga</taxon>
        <taxon>Cucujiformia</taxon>
        <taxon>Tenebrionidae</taxon>
        <taxon>Tenebrionidae incertae sedis</taxon>
        <taxon>Tribolium</taxon>
    </lineage>
</organism>
<dbReference type="SUPFAM" id="SSF53098">
    <property type="entry name" value="Ribonuclease H-like"/>
    <property type="match status" value="1"/>
</dbReference>
<dbReference type="HOGENOM" id="CLU_889447_0_0_1"/>
<dbReference type="Gene3D" id="3.30.420.10">
    <property type="entry name" value="Ribonuclease H-like superfamily/Ribonuclease H"/>
    <property type="match status" value="1"/>
</dbReference>
<reference evidence="2 3" key="1">
    <citation type="journal article" date="2008" name="Nature">
        <title>The genome of the model beetle and pest Tribolium castaneum.</title>
        <authorList>
            <consortium name="Tribolium Genome Sequencing Consortium"/>
            <person name="Richards S."/>
            <person name="Gibbs R.A."/>
            <person name="Weinstock G.M."/>
            <person name="Brown S.J."/>
            <person name="Denell R."/>
            <person name="Beeman R.W."/>
            <person name="Gibbs R."/>
            <person name="Beeman R.W."/>
            <person name="Brown S.J."/>
            <person name="Bucher G."/>
            <person name="Friedrich M."/>
            <person name="Grimmelikhuijzen C.J."/>
            <person name="Klingler M."/>
            <person name="Lorenzen M."/>
            <person name="Richards S."/>
            <person name="Roth S."/>
            <person name="Schroder R."/>
            <person name="Tautz D."/>
            <person name="Zdobnov E.M."/>
            <person name="Muzny D."/>
            <person name="Gibbs R.A."/>
            <person name="Weinstock G.M."/>
            <person name="Attaway T."/>
            <person name="Bell S."/>
            <person name="Buhay C.J."/>
            <person name="Chandrabose M.N."/>
            <person name="Chavez D."/>
            <person name="Clerk-Blankenburg K.P."/>
            <person name="Cree A."/>
            <person name="Dao M."/>
            <person name="Davis C."/>
            <person name="Chacko J."/>
            <person name="Dinh H."/>
            <person name="Dugan-Rocha S."/>
            <person name="Fowler G."/>
            <person name="Garner T.T."/>
            <person name="Garnes J."/>
            <person name="Gnirke A."/>
            <person name="Hawes A."/>
            <person name="Hernandez J."/>
            <person name="Hines S."/>
            <person name="Holder M."/>
            <person name="Hume J."/>
            <person name="Jhangiani S.N."/>
            <person name="Joshi V."/>
            <person name="Khan Z.M."/>
            <person name="Jackson L."/>
            <person name="Kovar C."/>
            <person name="Kowis A."/>
            <person name="Lee S."/>
            <person name="Lewis L.R."/>
            <person name="Margolis J."/>
            <person name="Morgan M."/>
            <person name="Nazareth L.V."/>
            <person name="Nguyen N."/>
            <person name="Okwuonu G."/>
            <person name="Parker D."/>
            <person name="Richards S."/>
            <person name="Ruiz S.J."/>
            <person name="Santibanez J."/>
            <person name="Savard J."/>
            <person name="Scherer S.E."/>
            <person name="Schneider B."/>
            <person name="Sodergren E."/>
            <person name="Tautz D."/>
            <person name="Vattahil S."/>
            <person name="Villasana D."/>
            <person name="White C.S."/>
            <person name="Wright R."/>
            <person name="Park Y."/>
            <person name="Beeman R.W."/>
            <person name="Lord J."/>
            <person name="Oppert B."/>
            <person name="Lorenzen M."/>
            <person name="Brown S."/>
            <person name="Wang L."/>
            <person name="Savard J."/>
            <person name="Tautz D."/>
            <person name="Richards S."/>
            <person name="Weinstock G."/>
            <person name="Gibbs R.A."/>
            <person name="Liu Y."/>
            <person name="Worley K."/>
            <person name="Weinstock G."/>
            <person name="Elsik C.G."/>
            <person name="Reese J.T."/>
            <person name="Elhaik E."/>
            <person name="Landan G."/>
            <person name="Graur D."/>
            <person name="Arensburger P."/>
            <person name="Atkinson P."/>
            <person name="Beeman R.W."/>
            <person name="Beidler J."/>
            <person name="Brown S.J."/>
            <person name="Demuth J.P."/>
            <person name="Drury D.W."/>
            <person name="Du Y.Z."/>
            <person name="Fujiwara H."/>
            <person name="Lorenzen M."/>
            <person name="Maselli V."/>
            <person name="Osanai M."/>
            <person name="Park Y."/>
            <person name="Robertson H.M."/>
            <person name="Tu Z."/>
            <person name="Wang J.J."/>
            <person name="Wang S."/>
            <person name="Richards S."/>
            <person name="Song H."/>
            <person name="Zhang L."/>
            <person name="Sodergren E."/>
            <person name="Werner D."/>
            <person name="Stanke M."/>
            <person name="Morgenstern B."/>
            <person name="Solovyev V."/>
            <person name="Kosarev P."/>
            <person name="Brown G."/>
            <person name="Chen H.C."/>
            <person name="Ermolaeva O."/>
            <person name="Hlavina W."/>
            <person name="Kapustin Y."/>
            <person name="Kiryutin B."/>
            <person name="Kitts P."/>
            <person name="Maglott D."/>
            <person name="Pruitt K."/>
            <person name="Sapojnikov V."/>
            <person name="Souvorov A."/>
            <person name="Mackey A.J."/>
            <person name="Waterhouse R.M."/>
            <person name="Wyder S."/>
            <person name="Zdobnov E.M."/>
            <person name="Zdobnov E.M."/>
            <person name="Wyder S."/>
            <person name="Kriventseva E.V."/>
            <person name="Kadowaki T."/>
            <person name="Bork P."/>
            <person name="Aranda M."/>
            <person name="Bao R."/>
            <person name="Beermann A."/>
            <person name="Berns N."/>
            <person name="Bolognesi R."/>
            <person name="Bonneton F."/>
            <person name="Bopp D."/>
            <person name="Brown S.J."/>
            <person name="Bucher G."/>
            <person name="Butts T."/>
            <person name="Chaumot A."/>
            <person name="Denell R.E."/>
            <person name="Ferrier D.E."/>
            <person name="Friedrich M."/>
            <person name="Gordon C.M."/>
            <person name="Jindra M."/>
            <person name="Klingler M."/>
            <person name="Lan Q."/>
            <person name="Lattorff H.M."/>
            <person name="Laudet V."/>
            <person name="von Levetsow C."/>
            <person name="Liu Z."/>
            <person name="Lutz R."/>
            <person name="Lynch J.A."/>
            <person name="da Fonseca R.N."/>
            <person name="Posnien N."/>
            <person name="Reuter R."/>
            <person name="Roth S."/>
            <person name="Savard J."/>
            <person name="Schinko J.B."/>
            <person name="Schmitt C."/>
            <person name="Schoppmeier M."/>
            <person name="Schroder R."/>
            <person name="Shippy T.D."/>
            <person name="Simonnet F."/>
            <person name="Marques-Souza H."/>
            <person name="Tautz D."/>
            <person name="Tomoyasu Y."/>
            <person name="Trauner J."/>
            <person name="Van der Zee M."/>
            <person name="Vervoort M."/>
            <person name="Wittkopp N."/>
            <person name="Wimmer E.A."/>
            <person name="Yang X."/>
            <person name="Jones A.K."/>
            <person name="Sattelle D.B."/>
            <person name="Ebert P.R."/>
            <person name="Nelson D."/>
            <person name="Scott J.G."/>
            <person name="Beeman R.W."/>
            <person name="Muthukrishnan S."/>
            <person name="Kramer K.J."/>
            <person name="Arakane Y."/>
            <person name="Beeman R.W."/>
            <person name="Zhu Q."/>
            <person name="Hogenkamp D."/>
            <person name="Dixit R."/>
            <person name="Oppert B."/>
            <person name="Jiang H."/>
            <person name="Zou Z."/>
            <person name="Marshall J."/>
            <person name="Elpidina E."/>
            <person name="Vinokurov K."/>
            <person name="Oppert C."/>
            <person name="Zou Z."/>
            <person name="Evans J."/>
            <person name="Lu Z."/>
            <person name="Zhao P."/>
            <person name="Sumathipala N."/>
            <person name="Altincicek B."/>
            <person name="Vilcinskas A."/>
            <person name="Williams M."/>
            <person name="Hultmark D."/>
            <person name="Hetru C."/>
            <person name="Jiang H."/>
            <person name="Grimmelikhuijzen C.J."/>
            <person name="Hauser F."/>
            <person name="Cazzamali G."/>
            <person name="Williamson M."/>
            <person name="Park Y."/>
            <person name="Li B."/>
            <person name="Tanaka Y."/>
            <person name="Predel R."/>
            <person name="Neupert S."/>
            <person name="Schachtner J."/>
            <person name="Verleyen P."/>
            <person name="Raible F."/>
            <person name="Bork P."/>
            <person name="Friedrich M."/>
            <person name="Walden K.K."/>
            <person name="Robertson H.M."/>
            <person name="Angeli S."/>
            <person name="Foret S."/>
            <person name="Bucher G."/>
            <person name="Schuetz S."/>
            <person name="Maleszka R."/>
            <person name="Wimmer E.A."/>
            <person name="Beeman R.W."/>
            <person name="Lorenzen M."/>
            <person name="Tomoyasu Y."/>
            <person name="Miller S.C."/>
            <person name="Grossmann D."/>
            <person name="Bucher G."/>
        </authorList>
    </citation>
    <scope>NUCLEOTIDE SEQUENCE [LARGE SCALE GENOMIC DNA]</scope>
    <source>
        <strain evidence="2 3">Georgia GA2</strain>
    </source>
</reference>
<keyword evidence="2" id="KW-0378">Hydrolase</keyword>
<dbReference type="GO" id="GO:0003676">
    <property type="term" value="F:nucleic acid binding"/>
    <property type="evidence" value="ECO:0007669"/>
    <property type="project" value="InterPro"/>
</dbReference>
<dbReference type="Pfam" id="PF01612">
    <property type="entry name" value="DNA_pol_A_exo1"/>
    <property type="match status" value="1"/>
</dbReference>
<evidence type="ECO:0000313" key="2">
    <source>
        <dbReference type="EMBL" id="EFA02334.1"/>
    </source>
</evidence>
<dbReference type="eggNOG" id="KOG2405">
    <property type="taxonomic scope" value="Eukaryota"/>
</dbReference>
<dbReference type="FunCoup" id="D1ZZ94">
    <property type="interactions" value="6"/>
</dbReference>
<dbReference type="STRING" id="7070.D1ZZ94"/>
<accession>D1ZZ94</accession>
<dbReference type="GO" id="GO:0008408">
    <property type="term" value="F:3'-5' exonuclease activity"/>
    <property type="evidence" value="ECO:0007669"/>
    <property type="project" value="InterPro"/>
</dbReference>
<dbReference type="SMART" id="SM00474">
    <property type="entry name" value="35EXOc"/>
    <property type="match status" value="1"/>
</dbReference>
<dbReference type="KEGG" id="tca:100141895"/>
<name>D1ZZ94_TRICA</name>
<dbReference type="InterPro" id="IPR012337">
    <property type="entry name" value="RNaseH-like_sf"/>
</dbReference>
<dbReference type="GO" id="GO:1990923">
    <property type="term" value="C:PET complex"/>
    <property type="evidence" value="ECO:0000318"/>
    <property type="project" value="GO_Central"/>
</dbReference>
<dbReference type="InterPro" id="IPR002562">
    <property type="entry name" value="3'-5'_exonuclease_dom"/>
</dbReference>
<dbReference type="OrthoDB" id="26838at2759"/>
<dbReference type="InParanoid" id="D1ZZ94"/>
<evidence type="ECO:0000313" key="3">
    <source>
        <dbReference type="Proteomes" id="UP000007266"/>
    </source>
</evidence>
<dbReference type="GO" id="GO:0034587">
    <property type="term" value="P:piRNA processing"/>
    <property type="evidence" value="ECO:0000318"/>
    <property type="project" value="GO_Central"/>
</dbReference>
<evidence type="ECO:0000259" key="1">
    <source>
        <dbReference type="SMART" id="SM00474"/>
    </source>
</evidence>
<feature type="domain" description="3'-5' exonuclease" evidence="1">
    <location>
        <begin position="108"/>
        <end position="285"/>
    </location>
</feature>
<dbReference type="Proteomes" id="UP000007266">
    <property type="component" value="Linkage group 4"/>
</dbReference>
<dbReference type="PhylomeDB" id="D1ZZ94"/>
<dbReference type="AlphaFoldDB" id="D1ZZ94"/>
<dbReference type="InterPro" id="IPR052144">
    <property type="entry name" value="piRNA_biogenesis_EXD1"/>
</dbReference>
<dbReference type="OMA" id="GANMGRK"/>
<reference evidence="2 3" key="2">
    <citation type="journal article" date="2010" name="Nucleic Acids Res.">
        <title>BeetleBase in 2010: revisions to provide comprehensive genomic information for Tribolium castaneum.</title>
        <authorList>
            <person name="Kim H.S."/>
            <person name="Murphy T."/>
            <person name="Xia J."/>
            <person name="Caragea D."/>
            <person name="Park Y."/>
            <person name="Beeman R.W."/>
            <person name="Lorenzen M.D."/>
            <person name="Butcher S."/>
            <person name="Manak J.R."/>
            <person name="Brown S.J."/>
        </authorList>
    </citation>
    <scope>GENOME REANNOTATION</scope>
    <source>
        <strain evidence="2 3">Georgia GA2</strain>
    </source>
</reference>
<dbReference type="InterPro" id="IPR036397">
    <property type="entry name" value="RNaseH_sf"/>
</dbReference>